<keyword evidence="3" id="KW-1185">Reference proteome</keyword>
<accession>A0AAE9JDT3</accession>
<organism evidence="2 3">
    <name type="scientific">Caenorhabditis briggsae</name>
    <dbReference type="NCBI Taxonomy" id="6238"/>
    <lineage>
        <taxon>Eukaryota</taxon>
        <taxon>Metazoa</taxon>
        <taxon>Ecdysozoa</taxon>
        <taxon>Nematoda</taxon>
        <taxon>Chromadorea</taxon>
        <taxon>Rhabditida</taxon>
        <taxon>Rhabditina</taxon>
        <taxon>Rhabditomorpha</taxon>
        <taxon>Rhabditoidea</taxon>
        <taxon>Rhabditidae</taxon>
        <taxon>Peloderinae</taxon>
        <taxon>Caenorhabditis</taxon>
    </lineage>
</organism>
<gene>
    <name evidence="2" type="ORF">L5515_010181</name>
</gene>
<dbReference type="PANTHER" id="PTHR22921:SF27">
    <property type="entry name" value="C2H2-TYPE DOMAIN-CONTAINING PROTEIN-RELATED"/>
    <property type="match status" value="1"/>
</dbReference>
<evidence type="ECO:0000313" key="3">
    <source>
        <dbReference type="Proteomes" id="UP000829354"/>
    </source>
</evidence>
<feature type="region of interest" description="Disordered" evidence="1">
    <location>
        <begin position="19"/>
        <end position="42"/>
    </location>
</feature>
<reference evidence="2 3" key="1">
    <citation type="submission" date="2022-04" db="EMBL/GenBank/DDBJ databases">
        <title>Chromosome-level reference genomes for two strains of Caenorhabditis briggsae: an improved platform for comparative genomics.</title>
        <authorList>
            <person name="Stevens L."/>
            <person name="Andersen E."/>
        </authorList>
    </citation>
    <scope>NUCLEOTIDE SEQUENCE [LARGE SCALE GENOMIC DNA]</scope>
    <source>
        <strain evidence="2">VX34</strain>
        <tissue evidence="2">Whole-organism</tissue>
    </source>
</reference>
<sequence>MVVSEKRISVARVVPVGCSGRGGRGGRGGRAVRGRKGPALSSTEPKILQFPLNHTSLPQTSVVPVSPSNEIPPYPISYTLTPSRQRNVSEFDDDFQQDFQSTDFPSTSQIHLTPSQTFEEKKTASMLIEPSYISRLKLSCVGNTSAESTSVSEYDYENVESEASSRNRWNPVSFGRSNYFDSINGVPLANSIIEVNNNKLIKNDREADTSEFLQIAARAHGTN</sequence>
<name>A0AAE9JDT3_CAEBR</name>
<dbReference type="PANTHER" id="PTHR22921">
    <property type="entry name" value="PROTEIN CBG20088-RELATED"/>
    <property type="match status" value="1"/>
</dbReference>
<protein>
    <submittedName>
        <fullName evidence="2">Uncharacterized protein</fullName>
    </submittedName>
</protein>
<evidence type="ECO:0000313" key="2">
    <source>
        <dbReference type="EMBL" id="UMM26516.1"/>
    </source>
</evidence>
<evidence type="ECO:0000256" key="1">
    <source>
        <dbReference type="SAM" id="MobiDB-lite"/>
    </source>
</evidence>
<dbReference type="Proteomes" id="UP000829354">
    <property type="component" value="Chromosome IV"/>
</dbReference>
<dbReference type="AlphaFoldDB" id="A0AAE9JDT3"/>
<dbReference type="EMBL" id="CP092623">
    <property type="protein sequence ID" value="UMM26516.1"/>
    <property type="molecule type" value="Genomic_DNA"/>
</dbReference>
<proteinExistence type="predicted"/>
<feature type="compositionally biased region" description="Gly residues" evidence="1">
    <location>
        <begin position="19"/>
        <end position="29"/>
    </location>
</feature>